<evidence type="ECO:0000256" key="2">
    <source>
        <dbReference type="ARBA" id="ARBA00022670"/>
    </source>
</evidence>
<reference evidence="7 8" key="1">
    <citation type="submission" date="2021-03" db="EMBL/GenBank/DDBJ databases">
        <authorList>
            <person name="King G.J."/>
            <person name="Bancroft I."/>
            <person name="Baten A."/>
            <person name="Bloomfield J."/>
            <person name="Borpatragohain P."/>
            <person name="He Z."/>
            <person name="Irish N."/>
            <person name="Irwin J."/>
            <person name="Liu K."/>
            <person name="Mauleon R.P."/>
            <person name="Moore J."/>
            <person name="Morris R."/>
            <person name="Ostergaard L."/>
            <person name="Wang B."/>
            <person name="Wells R."/>
        </authorList>
    </citation>
    <scope>NUCLEOTIDE SEQUENCE [LARGE SCALE GENOMIC DNA]</scope>
    <source>
        <strain evidence="7">R-o-18</strain>
        <tissue evidence="7">Leaf</tissue>
    </source>
</reference>
<evidence type="ECO:0000259" key="6">
    <source>
        <dbReference type="PROSITE" id="PS50600"/>
    </source>
</evidence>
<feature type="domain" description="Ubiquitin-like protease family profile" evidence="6">
    <location>
        <begin position="179"/>
        <end position="352"/>
    </location>
</feature>
<evidence type="ECO:0000313" key="8">
    <source>
        <dbReference type="Proteomes" id="UP000823674"/>
    </source>
</evidence>
<evidence type="ECO:0000256" key="3">
    <source>
        <dbReference type="ARBA" id="ARBA00022801"/>
    </source>
</evidence>
<dbReference type="Pfam" id="PF02902">
    <property type="entry name" value="Peptidase_C48"/>
    <property type="match status" value="1"/>
</dbReference>
<protein>
    <recommendedName>
        <fullName evidence="6">Ubiquitin-like protease family profile domain-containing protein</fullName>
    </recommendedName>
</protein>
<dbReference type="PROSITE" id="PS50600">
    <property type="entry name" value="ULP_PROTEASE"/>
    <property type="match status" value="1"/>
</dbReference>
<comment type="caution">
    <text evidence="7">The sequence shown here is derived from an EMBL/GenBank/DDBJ whole genome shotgun (WGS) entry which is preliminary data.</text>
</comment>
<evidence type="ECO:0000256" key="5">
    <source>
        <dbReference type="SAM" id="MobiDB-lite"/>
    </source>
</evidence>
<dbReference type="SUPFAM" id="SSF54001">
    <property type="entry name" value="Cysteine proteinases"/>
    <property type="match status" value="1"/>
</dbReference>
<feature type="coiled-coil region" evidence="4">
    <location>
        <begin position="59"/>
        <end position="86"/>
    </location>
</feature>
<gene>
    <name evidence="7" type="primary">A03g507700.1_BraROA</name>
    <name evidence="7" type="ORF">IGI04_013330</name>
</gene>
<feature type="non-terminal residue" evidence="7">
    <location>
        <position position="377"/>
    </location>
</feature>
<name>A0ABQ7NAN8_BRACM</name>
<feature type="region of interest" description="Disordered" evidence="5">
    <location>
        <begin position="1"/>
        <end position="25"/>
    </location>
</feature>
<dbReference type="Proteomes" id="UP000823674">
    <property type="component" value="Chromosome A03"/>
</dbReference>
<proteinExistence type="inferred from homology"/>
<dbReference type="InterPro" id="IPR003653">
    <property type="entry name" value="Peptidase_C48_C"/>
</dbReference>
<keyword evidence="3" id="KW-0378">Hydrolase</keyword>
<evidence type="ECO:0000313" key="7">
    <source>
        <dbReference type="EMBL" id="KAG5407211.1"/>
    </source>
</evidence>
<keyword evidence="4" id="KW-0175">Coiled coil</keyword>
<evidence type="ECO:0000256" key="1">
    <source>
        <dbReference type="ARBA" id="ARBA00005234"/>
    </source>
</evidence>
<comment type="similarity">
    <text evidence="1">Belongs to the peptidase C48 family.</text>
</comment>
<accession>A0ABQ7NAN8</accession>
<keyword evidence="8" id="KW-1185">Reference proteome</keyword>
<dbReference type="Gene3D" id="3.40.395.10">
    <property type="entry name" value="Adenoviral Proteinase, Chain A"/>
    <property type="match status" value="1"/>
</dbReference>
<organism evidence="7 8">
    <name type="scientific">Brassica rapa subsp. trilocularis</name>
    <dbReference type="NCBI Taxonomy" id="1813537"/>
    <lineage>
        <taxon>Eukaryota</taxon>
        <taxon>Viridiplantae</taxon>
        <taxon>Streptophyta</taxon>
        <taxon>Embryophyta</taxon>
        <taxon>Tracheophyta</taxon>
        <taxon>Spermatophyta</taxon>
        <taxon>Magnoliopsida</taxon>
        <taxon>eudicotyledons</taxon>
        <taxon>Gunneridae</taxon>
        <taxon>Pentapetalae</taxon>
        <taxon>rosids</taxon>
        <taxon>malvids</taxon>
        <taxon>Brassicales</taxon>
        <taxon>Brassicaceae</taxon>
        <taxon>Brassiceae</taxon>
        <taxon>Brassica</taxon>
    </lineage>
</organism>
<dbReference type="EMBL" id="JADBGQ010000003">
    <property type="protein sequence ID" value="KAG5407211.1"/>
    <property type="molecule type" value="Genomic_DNA"/>
</dbReference>
<keyword evidence="2" id="KW-0645">Protease</keyword>
<sequence length="377" mass="43346">MEYKIQKGSNRKRKVEEEQTHTNRLKSQKTNGVACIEVLSKDYFHVYMKELEEILNSGFTKLSSEISSLKAKLNHLDKNFESLKKTMKNDPKTTLNATECTDSSVEILSITPLKTNEMKTLDKKIKKFGMLLDTSGGTERRKQVVKSYDPFAVVDHGKDAWLDSWMKIDRDITINLGIIKADKFFFAELIEPKVWLSEEHIDVGMSLLRRKLGEKSCPFQSNRLAFLDVPFTLLISRSYQKFLEDPKNFEWSSEFISYYNGILPKCERTHKRLGVDVDDAYVVLNIKNVHWIALAISILQRTVEVYDSSWMLSGDDEITDDAEYTIIRCKKIPQNIQSGDCGVYAIKYIECLALDTDMEVGLCDANIKFIRKKLAAD</sequence>
<dbReference type="InterPro" id="IPR038765">
    <property type="entry name" value="Papain-like_cys_pep_sf"/>
</dbReference>
<evidence type="ECO:0000256" key="4">
    <source>
        <dbReference type="SAM" id="Coils"/>
    </source>
</evidence>